<dbReference type="SMART" id="SM00346">
    <property type="entry name" value="HTH_ICLR"/>
    <property type="match status" value="1"/>
</dbReference>
<keyword evidence="1" id="KW-0805">Transcription regulation</keyword>
<keyword evidence="3" id="KW-0804">Transcription</keyword>
<reference evidence="7" key="1">
    <citation type="submission" date="2021-01" db="EMBL/GenBank/DDBJ databases">
        <title>Genome public.</title>
        <authorList>
            <person name="Liu C."/>
            <person name="Sun Q."/>
        </authorList>
    </citation>
    <scope>NUCLEOTIDE SEQUENCE [LARGE SCALE GENOMIC DNA]</scope>
    <source>
        <strain evidence="7">CGMCC 1.18722</strain>
    </source>
</reference>
<protein>
    <submittedName>
        <fullName evidence="6">IclR family transcriptional regulator</fullName>
    </submittedName>
</protein>
<evidence type="ECO:0000313" key="7">
    <source>
        <dbReference type="Proteomes" id="UP000638570"/>
    </source>
</evidence>
<dbReference type="InterPro" id="IPR050707">
    <property type="entry name" value="HTH_MetabolicPath_Reg"/>
</dbReference>
<dbReference type="PANTHER" id="PTHR30136:SF35">
    <property type="entry name" value="HTH-TYPE TRANSCRIPTIONAL REGULATOR RV1719"/>
    <property type="match status" value="1"/>
</dbReference>
<feature type="domain" description="IclR-ED" evidence="5">
    <location>
        <begin position="66"/>
        <end position="254"/>
    </location>
</feature>
<dbReference type="SUPFAM" id="SSF55781">
    <property type="entry name" value="GAF domain-like"/>
    <property type="match status" value="1"/>
</dbReference>
<organism evidence="6 7">
    <name type="scientific">Zobellella iuensis</name>
    <dbReference type="NCBI Taxonomy" id="2803811"/>
    <lineage>
        <taxon>Bacteria</taxon>
        <taxon>Pseudomonadati</taxon>
        <taxon>Pseudomonadota</taxon>
        <taxon>Gammaproteobacteria</taxon>
        <taxon>Aeromonadales</taxon>
        <taxon>Aeromonadaceae</taxon>
        <taxon>Zobellella</taxon>
    </lineage>
</organism>
<gene>
    <name evidence="6" type="ORF">JKV55_00900</name>
</gene>
<feature type="domain" description="HTH iclR-type" evidence="4">
    <location>
        <begin position="3"/>
        <end position="65"/>
    </location>
</feature>
<dbReference type="Pfam" id="PF09339">
    <property type="entry name" value="HTH_IclR"/>
    <property type="match status" value="1"/>
</dbReference>
<proteinExistence type="predicted"/>
<dbReference type="Proteomes" id="UP000638570">
    <property type="component" value="Unassembled WGS sequence"/>
</dbReference>
<evidence type="ECO:0000259" key="5">
    <source>
        <dbReference type="PROSITE" id="PS51078"/>
    </source>
</evidence>
<dbReference type="InterPro" id="IPR036390">
    <property type="entry name" value="WH_DNA-bd_sf"/>
</dbReference>
<dbReference type="Gene3D" id="3.30.450.40">
    <property type="match status" value="1"/>
</dbReference>
<dbReference type="RefSeq" id="WP_202081865.1">
    <property type="nucleotide sequence ID" value="NZ_JAERTZ010000002.1"/>
</dbReference>
<keyword evidence="7" id="KW-1185">Reference proteome</keyword>
<sequence>MAASLLTRALGVIELLVQHARGLPLQTIADELSMPKSGAHRLLAELSEHGYVVQAPDTGLYLLTTRLSSLGMRHLASCGVIDVAQPGLDQLAQFCGELVRLAVVDGDRLVYIAKAQGALSGLRYDPESGGEATLYCTSTAFAWLSTFSDDEAIRLIAAQGEIRAEEHGPNCPRGFAEVLPYLEFARQHGYGKAINCWLPGMSAIAANVTDPASGRVVGVLSIGGPSVRLTETVIDQYVPHLLSTAAELSVISPLSDYLRSLSVRRLNRR</sequence>
<name>A0ABS1QM10_9GAMM</name>
<comment type="caution">
    <text evidence="6">The sequence shown here is derived from an EMBL/GenBank/DDBJ whole genome shotgun (WGS) entry which is preliminary data.</text>
</comment>
<evidence type="ECO:0000259" key="4">
    <source>
        <dbReference type="PROSITE" id="PS51077"/>
    </source>
</evidence>
<dbReference type="InterPro" id="IPR014757">
    <property type="entry name" value="Tscrpt_reg_IclR_C"/>
</dbReference>
<dbReference type="PROSITE" id="PS51078">
    <property type="entry name" value="ICLR_ED"/>
    <property type="match status" value="1"/>
</dbReference>
<evidence type="ECO:0000256" key="3">
    <source>
        <dbReference type="ARBA" id="ARBA00023163"/>
    </source>
</evidence>
<dbReference type="InterPro" id="IPR005471">
    <property type="entry name" value="Tscrpt_reg_IclR_N"/>
</dbReference>
<evidence type="ECO:0000256" key="2">
    <source>
        <dbReference type="ARBA" id="ARBA00023125"/>
    </source>
</evidence>
<dbReference type="Gene3D" id="1.10.10.10">
    <property type="entry name" value="Winged helix-like DNA-binding domain superfamily/Winged helix DNA-binding domain"/>
    <property type="match status" value="1"/>
</dbReference>
<dbReference type="PANTHER" id="PTHR30136">
    <property type="entry name" value="HELIX-TURN-HELIX TRANSCRIPTIONAL REGULATOR, ICLR FAMILY"/>
    <property type="match status" value="1"/>
</dbReference>
<dbReference type="InterPro" id="IPR036388">
    <property type="entry name" value="WH-like_DNA-bd_sf"/>
</dbReference>
<dbReference type="SUPFAM" id="SSF46785">
    <property type="entry name" value="Winged helix' DNA-binding domain"/>
    <property type="match status" value="1"/>
</dbReference>
<keyword evidence="2" id="KW-0238">DNA-binding</keyword>
<dbReference type="EMBL" id="JAERTZ010000002">
    <property type="protein sequence ID" value="MBL1375890.1"/>
    <property type="molecule type" value="Genomic_DNA"/>
</dbReference>
<dbReference type="PROSITE" id="PS51077">
    <property type="entry name" value="HTH_ICLR"/>
    <property type="match status" value="1"/>
</dbReference>
<evidence type="ECO:0000313" key="6">
    <source>
        <dbReference type="EMBL" id="MBL1375890.1"/>
    </source>
</evidence>
<dbReference type="InterPro" id="IPR029016">
    <property type="entry name" value="GAF-like_dom_sf"/>
</dbReference>
<accession>A0ABS1QM10</accession>
<evidence type="ECO:0000256" key="1">
    <source>
        <dbReference type="ARBA" id="ARBA00023015"/>
    </source>
</evidence>
<dbReference type="Pfam" id="PF01614">
    <property type="entry name" value="IclR_C"/>
    <property type="match status" value="1"/>
</dbReference>